<feature type="transmembrane region" description="Helical" evidence="11">
    <location>
        <begin position="7"/>
        <end position="25"/>
    </location>
</feature>
<keyword evidence="8 11" id="KW-1133">Transmembrane helix</keyword>
<dbReference type="EMBL" id="JBHSDI010000008">
    <property type="protein sequence ID" value="MFC4258480.1"/>
    <property type="molecule type" value="Genomic_DNA"/>
</dbReference>
<evidence type="ECO:0000313" key="13">
    <source>
        <dbReference type="EMBL" id="MFC4258480.1"/>
    </source>
</evidence>
<comment type="similarity">
    <text evidence="2 11">Belongs to the SecG family.</text>
</comment>
<organism evidence="13 14">
    <name type="scientific">Marinobacter lacisalsi</name>
    <dbReference type="NCBI Taxonomy" id="475979"/>
    <lineage>
        <taxon>Bacteria</taxon>
        <taxon>Pseudomonadati</taxon>
        <taxon>Pseudomonadota</taxon>
        <taxon>Gammaproteobacteria</taxon>
        <taxon>Pseudomonadales</taxon>
        <taxon>Marinobacteraceae</taxon>
        <taxon>Marinobacter</taxon>
    </lineage>
</organism>
<gene>
    <name evidence="13" type="primary">secG</name>
    <name evidence="13" type="ORF">ACFOZ5_05445</name>
</gene>
<dbReference type="InterPro" id="IPR004692">
    <property type="entry name" value="SecG"/>
</dbReference>
<dbReference type="NCBIfam" id="TIGR00810">
    <property type="entry name" value="secG"/>
    <property type="match status" value="1"/>
</dbReference>
<accession>A0ABV8QDW7</accession>
<evidence type="ECO:0000256" key="12">
    <source>
        <dbReference type="SAM" id="MobiDB-lite"/>
    </source>
</evidence>
<evidence type="ECO:0000256" key="7">
    <source>
        <dbReference type="ARBA" id="ARBA00022927"/>
    </source>
</evidence>
<evidence type="ECO:0000256" key="8">
    <source>
        <dbReference type="ARBA" id="ARBA00022989"/>
    </source>
</evidence>
<reference evidence="14" key="1">
    <citation type="journal article" date="2019" name="Int. J. Syst. Evol. Microbiol.">
        <title>The Global Catalogue of Microorganisms (GCM) 10K type strain sequencing project: providing services to taxonomists for standard genome sequencing and annotation.</title>
        <authorList>
            <consortium name="The Broad Institute Genomics Platform"/>
            <consortium name="The Broad Institute Genome Sequencing Center for Infectious Disease"/>
            <person name="Wu L."/>
            <person name="Ma J."/>
        </authorList>
    </citation>
    <scope>NUCLEOTIDE SEQUENCE [LARGE SCALE GENOMIC DNA]</scope>
    <source>
        <strain evidence="14">CECT 7297</strain>
    </source>
</reference>
<evidence type="ECO:0000256" key="1">
    <source>
        <dbReference type="ARBA" id="ARBA00004651"/>
    </source>
</evidence>
<evidence type="ECO:0000313" key="14">
    <source>
        <dbReference type="Proteomes" id="UP001595798"/>
    </source>
</evidence>
<dbReference type="Pfam" id="PF03840">
    <property type="entry name" value="SecG"/>
    <property type="match status" value="1"/>
</dbReference>
<evidence type="ECO:0000256" key="4">
    <source>
        <dbReference type="ARBA" id="ARBA00022448"/>
    </source>
</evidence>
<protein>
    <recommendedName>
        <fullName evidence="3 11">Protein-export membrane protein SecG</fullName>
    </recommendedName>
</protein>
<evidence type="ECO:0000256" key="3">
    <source>
        <dbReference type="ARBA" id="ARBA00017876"/>
    </source>
</evidence>
<dbReference type="PANTHER" id="PTHR34182">
    <property type="entry name" value="PROTEIN-EXPORT MEMBRANE PROTEIN SECG"/>
    <property type="match status" value="1"/>
</dbReference>
<dbReference type="Proteomes" id="UP001595798">
    <property type="component" value="Unassembled WGS sequence"/>
</dbReference>
<keyword evidence="14" id="KW-1185">Reference proteome</keyword>
<evidence type="ECO:0000256" key="10">
    <source>
        <dbReference type="ARBA" id="ARBA00023136"/>
    </source>
</evidence>
<feature type="region of interest" description="Disordered" evidence="12">
    <location>
        <begin position="95"/>
        <end position="130"/>
    </location>
</feature>
<dbReference type="PANTHER" id="PTHR34182:SF1">
    <property type="entry name" value="PROTEIN-EXPORT MEMBRANE PROTEIN SECG"/>
    <property type="match status" value="1"/>
</dbReference>
<evidence type="ECO:0000256" key="11">
    <source>
        <dbReference type="RuleBase" id="RU365087"/>
    </source>
</evidence>
<feature type="transmembrane region" description="Helical" evidence="11">
    <location>
        <begin position="55"/>
        <end position="77"/>
    </location>
</feature>
<comment type="subcellular location">
    <subcellularLocation>
        <location evidence="1 11">Cell membrane</location>
        <topology evidence="1 11">Multi-pass membrane protein</topology>
    </subcellularLocation>
</comment>
<evidence type="ECO:0000256" key="6">
    <source>
        <dbReference type="ARBA" id="ARBA00022692"/>
    </source>
</evidence>
<keyword evidence="7 11" id="KW-0653">Protein transport</keyword>
<sequence length="130" mass="13181">MDWMETLVVVVHVVIAVALVGLILIQQGKGADAGAAFGGGGASQTVFGSQGSGNFLTRVTSILALVFFVTSFSLAIFAKQRAEVAGQAGVPVVEQVQESESAGQAAGEEGESPSLSEEESGDGNAIPELE</sequence>
<keyword evidence="5 11" id="KW-1003">Cell membrane</keyword>
<keyword evidence="9 11" id="KW-0811">Translocation</keyword>
<keyword evidence="10 11" id="KW-0472">Membrane</keyword>
<evidence type="ECO:0000256" key="2">
    <source>
        <dbReference type="ARBA" id="ARBA00008445"/>
    </source>
</evidence>
<comment type="caution">
    <text evidence="13">The sequence shown here is derived from an EMBL/GenBank/DDBJ whole genome shotgun (WGS) entry which is preliminary data.</text>
</comment>
<name>A0ABV8QDW7_9GAMM</name>
<keyword evidence="4 11" id="KW-0813">Transport</keyword>
<keyword evidence="6 11" id="KW-0812">Transmembrane</keyword>
<feature type="compositionally biased region" description="Low complexity" evidence="12">
    <location>
        <begin position="95"/>
        <end position="107"/>
    </location>
</feature>
<proteinExistence type="inferred from homology"/>
<evidence type="ECO:0000256" key="5">
    <source>
        <dbReference type="ARBA" id="ARBA00022475"/>
    </source>
</evidence>
<feature type="compositionally biased region" description="Acidic residues" evidence="12">
    <location>
        <begin position="108"/>
        <end position="121"/>
    </location>
</feature>
<evidence type="ECO:0000256" key="9">
    <source>
        <dbReference type="ARBA" id="ARBA00023010"/>
    </source>
</evidence>
<dbReference type="PRINTS" id="PR01651">
    <property type="entry name" value="SECGEXPORT"/>
</dbReference>
<dbReference type="RefSeq" id="WP_379886002.1">
    <property type="nucleotide sequence ID" value="NZ_JBHSDI010000008.1"/>
</dbReference>
<comment type="function">
    <text evidence="11">Involved in protein export. Participates in an early event of protein translocation.</text>
</comment>